<dbReference type="Proteomes" id="UP000825935">
    <property type="component" value="Chromosome 30"/>
</dbReference>
<evidence type="ECO:0000256" key="2">
    <source>
        <dbReference type="ARBA" id="ARBA00013528"/>
    </source>
</evidence>
<feature type="binding site" description="covalent" evidence="11">
    <location>
        <position position="59"/>
    </location>
    <ligand>
        <name>heme</name>
        <dbReference type="ChEBI" id="CHEBI:30413"/>
    </ligand>
</feature>
<feature type="binding site" description="covalent" evidence="11">
    <location>
        <position position="56"/>
    </location>
    <ligand>
        <name>heme</name>
        <dbReference type="ChEBI" id="CHEBI:30413"/>
    </ligand>
</feature>
<feature type="signal peptide" evidence="12">
    <location>
        <begin position="1"/>
        <end position="29"/>
    </location>
</feature>
<dbReference type="GO" id="GO:0009535">
    <property type="term" value="C:chloroplast thylakoid membrane"/>
    <property type="evidence" value="ECO:0007669"/>
    <property type="project" value="TreeGrafter"/>
</dbReference>
<dbReference type="InterPro" id="IPR002325">
    <property type="entry name" value="Cyt_f"/>
</dbReference>
<feature type="binding site" description="axial binding residue" evidence="11">
    <location>
        <position position="60"/>
    </location>
    <ligand>
        <name>heme</name>
        <dbReference type="ChEBI" id="CHEBI:30413"/>
    </ligand>
    <ligandPart>
        <name>Fe</name>
        <dbReference type="ChEBI" id="CHEBI:18248"/>
    </ligandPart>
</feature>
<keyword evidence="11" id="KW-0408">Iron</keyword>
<reference evidence="14" key="1">
    <citation type="submission" date="2021-08" db="EMBL/GenBank/DDBJ databases">
        <title>WGS assembly of Ceratopteris richardii.</title>
        <authorList>
            <person name="Marchant D.B."/>
            <person name="Chen G."/>
            <person name="Jenkins J."/>
            <person name="Shu S."/>
            <person name="Leebens-Mack J."/>
            <person name="Grimwood J."/>
            <person name="Schmutz J."/>
            <person name="Soltis P."/>
            <person name="Soltis D."/>
            <person name="Chen Z.-H."/>
        </authorList>
    </citation>
    <scope>NUCLEOTIDE SEQUENCE</scope>
    <source>
        <strain evidence="14">Whitten #5841</strain>
        <tissue evidence="14">Leaf</tissue>
    </source>
</reference>
<dbReference type="InterPro" id="IPR011054">
    <property type="entry name" value="Rudment_hybrid_motif"/>
</dbReference>
<keyword evidence="7" id="KW-0793">Thylakoid</keyword>
<dbReference type="EMBL" id="CM035435">
    <property type="protein sequence ID" value="KAH7290804.1"/>
    <property type="molecule type" value="Genomic_DNA"/>
</dbReference>
<comment type="subcellular location">
    <subcellularLocation>
        <location evidence="10">Plastid thylakoid membrane</location>
        <topology evidence="10">Single-pass membrane protein</topology>
    </subcellularLocation>
</comment>
<feature type="domain" description="Cytochrome f large" evidence="13">
    <location>
        <begin position="91"/>
        <end position="142"/>
    </location>
</feature>
<dbReference type="InterPro" id="IPR024094">
    <property type="entry name" value="Cyt_f_lg_dom"/>
</dbReference>
<evidence type="ECO:0000256" key="7">
    <source>
        <dbReference type="ARBA" id="ARBA00023078"/>
    </source>
</evidence>
<dbReference type="PRINTS" id="PR00610">
    <property type="entry name" value="CYTOCHROMEF"/>
</dbReference>
<keyword evidence="15" id="KW-1185">Reference proteome</keyword>
<keyword evidence="11" id="KW-0479">Metal-binding</keyword>
<dbReference type="Pfam" id="PF16639">
    <property type="entry name" value="Apocytochr_F_N"/>
    <property type="match status" value="2"/>
</dbReference>
<evidence type="ECO:0000313" key="15">
    <source>
        <dbReference type="Proteomes" id="UP000825935"/>
    </source>
</evidence>
<keyword evidence="4" id="KW-0812">Transmembrane</keyword>
<proteinExistence type="predicted"/>
<evidence type="ECO:0000256" key="11">
    <source>
        <dbReference type="PIRSR" id="PIRSR602325-50"/>
    </source>
</evidence>
<evidence type="ECO:0000256" key="8">
    <source>
        <dbReference type="ARBA" id="ARBA00023136"/>
    </source>
</evidence>
<evidence type="ECO:0000256" key="5">
    <source>
        <dbReference type="ARBA" id="ARBA00022729"/>
    </source>
</evidence>
<dbReference type="GO" id="GO:0015979">
    <property type="term" value="P:photosynthesis"/>
    <property type="evidence" value="ECO:0007669"/>
    <property type="project" value="UniProtKB-KW"/>
</dbReference>
<keyword evidence="3" id="KW-0602">Photosynthesis</keyword>
<dbReference type="GO" id="GO:0009055">
    <property type="term" value="F:electron transfer activity"/>
    <property type="evidence" value="ECO:0007669"/>
    <property type="project" value="InterPro"/>
</dbReference>
<dbReference type="SUPFAM" id="SSF51246">
    <property type="entry name" value="Rudiment single hybrid motif"/>
    <property type="match status" value="1"/>
</dbReference>
<protein>
    <recommendedName>
        <fullName evidence="2">Cytochrome f</fullName>
    </recommendedName>
</protein>
<keyword evidence="8" id="KW-0472">Membrane</keyword>
<evidence type="ECO:0000256" key="4">
    <source>
        <dbReference type="ARBA" id="ARBA00022692"/>
    </source>
</evidence>
<comment type="caution">
    <text evidence="14">The sequence shown here is derived from an EMBL/GenBank/DDBJ whole genome shotgun (WGS) entry which is preliminary data.</text>
</comment>
<dbReference type="PANTHER" id="PTHR33288">
    <property type="match status" value="1"/>
</dbReference>
<dbReference type="AlphaFoldDB" id="A0A8T2R4T3"/>
<evidence type="ECO:0000313" key="14">
    <source>
        <dbReference type="EMBL" id="KAH7290804.1"/>
    </source>
</evidence>
<dbReference type="InterPro" id="IPR036826">
    <property type="entry name" value="Cyt_f_lg_dom_sf"/>
</dbReference>
<evidence type="ECO:0000256" key="10">
    <source>
        <dbReference type="ARBA" id="ARBA00046266"/>
    </source>
</evidence>
<feature type="chain" id="PRO_5035726534" description="Cytochrome f" evidence="12">
    <location>
        <begin position="30"/>
        <end position="225"/>
    </location>
</feature>
<dbReference type="SUPFAM" id="SSF49441">
    <property type="entry name" value="Cytochrome f, large domain"/>
    <property type="match status" value="1"/>
</dbReference>
<organism evidence="14 15">
    <name type="scientific">Ceratopteris richardii</name>
    <name type="common">Triangle waterfern</name>
    <dbReference type="NCBI Taxonomy" id="49495"/>
    <lineage>
        <taxon>Eukaryota</taxon>
        <taxon>Viridiplantae</taxon>
        <taxon>Streptophyta</taxon>
        <taxon>Embryophyta</taxon>
        <taxon>Tracheophyta</taxon>
        <taxon>Polypodiopsida</taxon>
        <taxon>Polypodiidae</taxon>
        <taxon>Polypodiales</taxon>
        <taxon>Pteridineae</taxon>
        <taxon>Pteridaceae</taxon>
        <taxon>Parkerioideae</taxon>
        <taxon>Ceratopteris</taxon>
    </lineage>
</organism>
<dbReference type="PROSITE" id="PS51010">
    <property type="entry name" value="CYTF"/>
    <property type="match status" value="1"/>
</dbReference>
<evidence type="ECO:0000256" key="6">
    <source>
        <dbReference type="ARBA" id="ARBA00022989"/>
    </source>
</evidence>
<dbReference type="GO" id="GO:0005506">
    <property type="term" value="F:iron ion binding"/>
    <property type="evidence" value="ECO:0007669"/>
    <property type="project" value="InterPro"/>
</dbReference>
<dbReference type="GO" id="GO:0020037">
    <property type="term" value="F:heme binding"/>
    <property type="evidence" value="ECO:0007669"/>
    <property type="project" value="InterPro"/>
</dbReference>
<dbReference type="Gene3D" id="2.40.50.100">
    <property type="match status" value="1"/>
</dbReference>
<dbReference type="Gene3D" id="2.60.40.830">
    <property type="entry name" value="Cytochrome f large domain"/>
    <property type="match status" value="2"/>
</dbReference>
<comment type="function">
    <text evidence="1">Component of the cytochrome b6-f complex, which mediates electron transfer between photosystem II (PSII) and photosystem I (PSI), cyclic electron flow around PSI, and state transitions.</text>
</comment>
<comment type="subunit">
    <text evidence="9">The 4 large subunits of the cytochrome b6-f complex are cytochrome b6, subunit IV (17 kDa polypeptide, PetD), cytochrome f and the Rieske protein, while the 4 small subunits are PetG, PetL, PetM and PetN. The complex functions as a dimer.</text>
</comment>
<sequence>MQTILINKWLKKWWISALVVLISFDKMSYHSISNAYPIFAQHNYENPYEARGCIVCANCHLTKKLVEIETPQSILPDTIFEAIVKIPYDILSFQSYRLGKDNIVVVGPIPGKLYKNIIFPILSPNPNTNKYVHFLKYPIYAGEIEEEDKSIQMEAKVKKVVRKEKDGYEITIDNSSKNHGVIDIVPLGPELIGEVKIYYKIHCGSKHRFFLCLKRSSLKKFNYHK</sequence>
<evidence type="ECO:0000256" key="9">
    <source>
        <dbReference type="ARBA" id="ARBA00025834"/>
    </source>
</evidence>
<keyword evidence="6" id="KW-1133">Transmembrane helix</keyword>
<evidence type="ECO:0000256" key="12">
    <source>
        <dbReference type="SAM" id="SignalP"/>
    </source>
</evidence>
<gene>
    <name evidence="14" type="ORF">KP509_30G064600</name>
</gene>
<feature type="domain" description="Cytochrome f large" evidence="13">
    <location>
        <begin position="36"/>
        <end position="89"/>
    </location>
</feature>
<evidence type="ECO:0000256" key="3">
    <source>
        <dbReference type="ARBA" id="ARBA00022531"/>
    </source>
</evidence>
<feature type="binding site" description="axial binding residue" evidence="11">
    <location>
        <position position="36"/>
    </location>
    <ligand>
        <name>heme</name>
        <dbReference type="ChEBI" id="CHEBI:30413"/>
    </ligand>
    <ligandPart>
        <name>Fe</name>
        <dbReference type="ChEBI" id="CHEBI:18248"/>
    </ligandPart>
</feature>
<dbReference type="OrthoDB" id="415867at2759"/>
<evidence type="ECO:0000256" key="1">
    <source>
        <dbReference type="ARBA" id="ARBA00003068"/>
    </source>
</evidence>
<keyword evidence="11" id="KW-0349">Heme</keyword>
<keyword evidence="5 12" id="KW-0732">Signal</keyword>
<accession>A0A8T2R4T3</accession>
<dbReference type="PANTHER" id="PTHR33288:SF10">
    <property type="entry name" value="CYTOCHROME F"/>
    <property type="match status" value="1"/>
</dbReference>
<name>A0A8T2R4T3_CERRI</name>
<comment type="cofactor">
    <cofactor evidence="11">
        <name>heme</name>
        <dbReference type="ChEBI" id="CHEBI:30413"/>
    </cofactor>
    <text evidence="11">Binds 1 heme group covalently.</text>
</comment>
<evidence type="ECO:0000259" key="13">
    <source>
        <dbReference type="Pfam" id="PF16639"/>
    </source>
</evidence>